<evidence type="ECO:0000313" key="8">
    <source>
        <dbReference type="Proteomes" id="UP000036923"/>
    </source>
</evidence>
<keyword evidence="3 4" id="KW-0949">S-adenosyl-L-methionine</keyword>
<dbReference type="InterPro" id="IPR025714">
    <property type="entry name" value="Methyltranfer_dom"/>
</dbReference>
<dbReference type="Gene3D" id="2.40.50.1070">
    <property type="match status" value="1"/>
</dbReference>
<dbReference type="PROSITE" id="PS50926">
    <property type="entry name" value="TRAM"/>
    <property type="match status" value="1"/>
</dbReference>
<comment type="similarity">
    <text evidence="4">Belongs to the class I-like SAM-binding methyltransferase superfamily. RNA M5U methyltransferase family.</text>
</comment>
<dbReference type="FunFam" id="2.40.50.1070:FF:000003">
    <property type="entry name" value="23S rRNA (Uracil-5-)-methyltransferase RumA"/>
    <property type="match status" value="1"/>
</dbReference>
<dbReference type="SUPFAM" id="SSF53335">
    <property type="entry name" value="S-adenosyl-L-methionine-dependent methyltransferases"/>
    <property type="match status" value="1"/>
</dbReference>
<feature type="binding site" evidence="4">
    <location>
        <position position="314"/>
    </location>
    <ligand>
        <name>S-adenosyl-L-methionine</name>
        <dbReference type="ChEBI" id="CHEBI:59789"/>
    </ligand>
</feature>
<feature type="active site" evidence="5">
    <location>
        <position position="405"/>
    </location>
</feature>
<dbReference type="GO" id="GO:0070041">
    <property type="term" value="F:rRNA (uridine-C5-)-methyltransferase activity"/>
    <property type="evidence" value="ECO:0007669"/>
    <property type="project" value="UniProtKB-ARBA"/>
</dbReference>
<dbReference type="eggNOG" id="COG2265">
    <property type="taxonomic scope" value="Bacteria"/>
</dbReference>
<dbReference type="Pfam" id="PF13847">
    <property type="entry name" value="Methyltransf_31"/>
    <property type="match status" value="1"/>
</dbReference>
<dbReference type="InterPro" id="IPR012340">
    <property type="entry name" value="NA-bd_OB-fold"/>
</dbReference>
<organism evidence="7 8">
    <name type="scientific">Pseudobacteroides cellulosolvens ATCC 35603 = DSM 2933</name>
    <dbReference type="NCBI Taxonomy" id="398512"/>
    <lineage>
        <taxon>Bacteria</taxon>
        <taxon>Bacillati</taxon>
        <taxon>Bacillota</taxon>
        <taxon>Clostridia</taxon>
        <taxon>Eubacteriales</taxon>
        <taxon>Oscillospiraceae</taxon>
        <taxon>Pseudobacteroides</taxon>
    </lineage>
</organism>
<dbReference type="Pfam" id="PF01938">
    <property type="entry name" value="TRAM"/>
    <property type="match status" value="1"/>
</dbReference>
<name>A0A0L6JVT3_9FIRM</name>
<dbReference type="FunFam" id="2.40.50.140:FF:000097">
    <property type="entry name" value="23S rRNA (uracil(1939)-C(5))-methyltransferase RlmD"/>
    <property type="match status" value="1"/>
</dbReference>
<dbReference type="AlphaFoldDB" id="A0A0L6JVT3"/>
<dbReference type="InterPro" id="IPR030391">
    <property type="entry name" value="MeTrfase_TrmA_CS"/>
</dbReference>
<dbReference type="Gene3D" id="3.40.50.150">
    <property type="entry name" value="Vaccinia Virus protein VP39"/>
    <property type="match status" value="1"/>
</dbReference>
<dbReference type="SUPFAM" id="SSF50249">
    <property type="entry name" value="Nucleic acid-binding proteins"/>
    <property type="match status" value="1"/>
</dbReference>
<dbReference type="PANTHER" id="PTHR11061:SF30">
    <property type="entry name" value="TRNA (URACIL(54)-C(5))-METHYLTRANSFERASE"/>
    <property type="match status" value="1"/>
</dbReference>
<dbReference type="CDD" id="cd02440">
    <property type="entry name" value="AdoMet_MTases"/>
    <property type="match status" value="1"/>
</dbReference>
<keyword evidence="8" id="KW-1185">Reference proteome</keyword>
<dbReference type="PROSITE" id="PS01230">
    <property type="entry name" value="TRMA_1"/>
    <property type="match status" value="1"/>
</dbReference>
<dbReference type="PROSITE" id="PS51687">
    <property type="entry name" value="SAM_MT_RNA_M5U"/>
    <property type="match status" value="1"/>
</dbReference>
<dbReference type="InterPro" id="IPR029063">
    <property type="entry name" value="SAM-dependent_MTases_sf"/>
</dbReference>
<dbReference type="InterPro" id="IPR030390">
    <property type="entry name" value="MeTrfase_TrmA_AS"/>
</dbReference>
<dbReference type="GO" id="GO:0070475">
    <property type="term" value="P:rRNA base methylation"/>
    <property type="evidence" value="ECO:0007669"/>
    <property type="project" value="TreeGrafter"/>
</dbReference>
<evidence type="ECO:0000256" key="3">
    <source>
        <dbReference type="ARBA" id="ARBA00022691"/>
    </source>
</evidence>
<proteinExistence type="inferred from homology"/>
<sequence>MPIVEINKEYRITITGMNHEGQGVGRVDGFTVFVDDALEGEEVLVKITKVNKSYSVGRLVEIINPSDNRTQPFCTSFEKCGGCSLQHMSMDAQLRFKTNLVKESVKRIGKLENVVIHDTIGMKDSLYYRNKAQYPVGISLNKPIAGFYARRSHEIIECKGCGIQNKTSDRIKDIISEFIYRNKIVPYDETKGTGLVRHIMTREGFKTGETMVVIVINGKDFPHKDKLVQELVHKEPSVKSIYLNINRKNTNIIMGEENVKIYGEDFITEYIEDLKFRISPLAFFQVNPVQTGVLYGKALQYAKLTGNEVVYDLYCGTGTISLFLARKAKRVYGIEIVADAIKDAVKNAEINGIKNAEFIVGEAENVELTQKADVVVLDPPRKGCDEKLLATLVDMGPKRIVYVSCNPSTLARDLKYLAENGFEVREVQPVDMFPHTAHVECVVRIQRKN</sequence>
<dbReference type="RefSeq" id="WP_036935378.1">
    <property type="nucleotide sequence ID" value="NZ_JQKC01000001.1"/>
</dbReference>
<dbReference type="PATRIC" id="fig|398512.5.peg.5052"/>
<dbReference type="STRING" id="398512.Bccel_4821"/>
<evidence type="ECO:0000256" key="4">
    <source>
        <dbReference type="PROSITE-ProRule" id="PRU01024"/>
    </source>
</evidence>
<evidence type="ECO:0000259" key="6">
    <source>
        <dbReference type="PROSITE" id="PS50926"/>
    </source>
</evidence>
<dbReference type="PANTHER" id="PTHR11061">
    <property type="entry name" value="RNA M5U METHYLTRANSFERASE"/>
    <property type="match status" value="1"/>
</dbReference>
<reference evidence="8" key="1">
    <citation type="submission" date="2015-07" db="EMBL/GenBank/DDBJ databases">
        <title>Near-Complete Genome Sequence of the Cellulolytic Bacterium Bacteroides (Pseudobacteroides) cellulosolvens ATCC 35603.</title>
        <authorList>
            <person name="Dassa B."/>
            <person name="Utturkar S.M."/>
            <person name="Klingeman D.M."/>
            <person name="Hurt R.A."/>
            <person name="Keller M."/>
            <person name="Xu J."/>
            <person name="Reddy Y.H.K."/>
            <person name="Borovok I."/>
            <person name="Grinberg I.R."/>
            <person name="Lamed R."/>
            <person name="Zhivin O."/>
            <person name="Bayer E.A."/>
            <person name="Brown S.D."/>
        </authorList>
    </citation>
    <scope>NUCLEOTIDE SEQUENCE [LARGE SCALE GENOMIC DNA]</scope>
    <source>
        <strain evidence="8">DSM 2933</strain>
    </source>
</reference>
<feature type="binding site" evidence="4">
    <location>
        <position position="378"/>
    </location>
    <ligand>
        <name>S-adenosyl-L-methionine</name>
        <dbReference type="ChEBI" id="CHEBI:59789"/>
    </ligand>
</feature>
<comment type="caution">
    <text evidence="7">The sequence shown here is derived from an EMBL/GenBank/DDBJ whole genome shotgun (WGS) entry which is preliminary data.</text>
</comment>
<dbReference type="EMBL" id="LGTC01000001">
    <property type="protein sequence ID" value="KNY29547.1"/>
    <property type="molecule type" value="Genomic_DNA"/>
</dbReference>
<evidence type="ECO:0000313" key="7">
    <source>
        <dbReference type="EMBL" id="KNY29547.1"/>
    </source>
</evidence>
<dbReference type="InterPro" id="IPR002792">
    <property type="entry name" value="TRAM_dom"/>
</dbReference>
<dbReference type="OrthoDB" id="9804590at2"/>
<gene>
    <name evidence="7" type="ORF">Bccel_4821</name>
</gene>
<protein>
    <submittedName>
        <fullName evidence="7">RNA methyltransferase, TrmA family</fullName>
    </submittedName>
</protein>
<evidence type="ECO:0000256" key="1">
    <source>
        <dbReference type="ARBA" id="ARBA00022603"/>
    </source>
</evidence>
<evidence type="ECO:0000256" key="5">
    <source>
        <dbReference type="PROSITE-ProRule" id="PRU10015"/>
    </source>
</evidence>
<keyword evidence="2 4" id="KW-0808">Transferase</keyword>
<feature type="active site" description="Nucleophile" evidence="4">
    <location>
        <position position="405"/>
    </location>
</feature>
<feature type="domain" description="TRAM" evidence="6">
    <location>
        <begin position="3"/>
        <end position="61"/>
    </location>
</feature>
<dbReference type="NCBIfam" id="TIGR00479">
    <property type="entry name" value="rumA"/>
    <property type="match status" value="1"/>
</dbReference>
<feature type="binding site" evidence="4">
    <location>
        <position position="285"/>
    </location>
    <ligand>
        <name>S-adenosyl-L-methionine</name>
        <dbReference type="ChEBI" id="CHEBI:59789"/>
    </ligand>
</feature>
<dbReference type="InterPro" id="IPR010280">
    <property type="entry name" value="U5_MeTrfase_fam"/>
</dbReference>
<dbReference type="FunFam" id="3.40.50.150:FF:000009">
    <property type="entry name" value="23S rRNA (Uracil(1939)-C(5))-methyltransferase RlmD"/>
    <property type="match status" value="1"/>
</dbReference>
<evidence type="ECO:0000256" key="2">
    <source>
        <dbReference type="ARBA" id="ARBA00022679"/>
    </source>
</evidence>
<feature type="binding site" evidence="4">
    <location>
        <position position="335"/>
    </location>
    <ligand>
        <name>S-adenosyl-L-methionine</name>
        <dbReference type="ChEBI" id="CHEBI:59789"/>
    </ligand>
</feature>
<dbReference type="PROSITE" id="PS01231">
    <property type="entry name" value="TRMA_2"/>
    <property type="match status" value="1"/>
</dbReference>
<accession>A0A0L6JVT3</accession>
<keyword evidence="1 4" id="KW-0489">Methyltransferase</keyword>
<dbReference type="Proteomes" id="UP000036923">
    <property type="component" value="Unassembled WGS sequence"/>
</dbReference>
<dbReference type="Gene3D" id="2.40.50.140">
    <property type="entry name" value="Nucleic acid-binding proteins"/>
    <property type="match status" value="1"/>
</dbReference>